<keyword evidence="1" id="KW-0812">Transmembrane</keyword>
<dbReference type="VEuPathDB" id="VectorBase:RSAN_049172"/>
<accession>A0A9D4Q1V6</accession>
<sequence length="232" mass="25565">MEDFYSLLDSIITPGELPYPDIYGTHVFFHTYRACTTFMNSSQDTAALTSVLPRLQKHASSLHNLSQRDLVTAIAALSAVSGIDVLFGIGLGLRNKSVYPAIRGGRSIRQAFDGLLDFESHLEAALAAMVAKAPSKELVADVLKLDDVLNAAFENDSDTRLLNLSAITETALQLGPTDWSSLFQKYLRWSRTERFFWTGRNQAESILKVIGSNATSETVRAYLSLQTPERGC</sequence>
<proteinExistence type="predicted"/>
<keyword evidence="1" id="KW-0472">Membrane</keyword>
<evidence type="ECO:0000256" key="1">
    <source>
        <dbReference type="SAM" id="Phobius"/>
    </source>
</evidence>
<reference evidence="2" key="2">
    <citation type="submission" date="2021-09" db="EMBL/GenBank/DDBJ databases">
        <authorList>
            <person name="Jia N."/>
            <person name="Wang J."/>
            <person name="Shi W."/>
            <person name="Du L."/>
            <person name="Sun Y."/>
            <person name="Zhan W."/>
            <person name="Jiang J."/>
            <person name="Wang Q."/>
            <person name="Zhang B."/>
            <person name="Ji P."/>
            <person name="Sakyi L.B."/>
            <person name="Cui X."/>
            <person name="Yuan T."/>
            <person name="Jiang B."/>
            <person name="Yang W."/>
            <person name="Lam T.T.-Y."/>
            <person name="Chang Q."/>
            <person name="Ding S."/>
            <person name="Wang X."/>
            <person name="Zhu J."/>
            <person name="Ruan X."/>
            <person name="Zhao L."/>
            <person name="Wei J."/>
            <person name="Que T."/>
            <person name="Du C."/>
            <person name="Cheng J."/>
            <person name="Dai P."/>
            <person name="Han X."/>
            <person name="Huang E."/>
            <person name="Gao Y."/>
            <person name="Liu J."/>
            <person name="Shao H."/>
            <person name="Ye R."/>
            <person name="Li L."/>
            <person name="Wei W."/>
            <person name="Wang X."/>
            <person name="Wang C."/>
            <person name="Huo Q."/>
            <person name="Li W."/>
            <person name="Guo W."/>
            <person name="Chen H."/>
            <person name="Chen S."/>
            <person name="Zhou L."/>
            <person name="Zhou L."/>
            <person name="Ni X."/>
            <person name="Tian J."/>
            <person name="Zhou Y."/>
            <person name="Sheng Y."/>
            <person name="Liu T."/>
            <person name="Pan Y."/>
            <person name="Xia L."/>
            <person name="Li J."/>
            <person name="Zhao F."/>
            <person name="Cao W."/>
        </authorList>
    </citation>
    <scope>NUCLEOTIDE SEQUENCE</scope>
    <source>
        <strain evidence="2">Rsan-2018</strain>
        <tissue evidence="2">Larvae</tissue>
    </source>
</reference>
<protein>
    <submittedName>
        <fullName evidence="2">Uncharacterized protein</fullName>
    </submittedName>
</protein>
<dbReference type="Proteomes" id="UP000821837">
    <property type="component" value="Chromosome 3"/>
</dbReference>
<dbReference type="EMBL" id="JABSTV010001249">
    <property type="protein sequence ID" value="KAH7962844.1"/>
    <property type="molecule type" value="Genomic_DNA"/>
</dbReference>
<organism evidence="2 3">
    <name type="scientific">Rhipicephalus sanguineus</name>
    <name type="common">Brown dog tick</name>
    <name type="synonym">Ixodes sanguineus</name>
    <dbReference type="NCBI Taxonomy" id="34632"/>
    <lineage>
        <taxon>Eukaryota</taxon>
        <taxon>Metazoa</taxon>
        <taxon>Ecdysozoa</taxon>
        <taxon>Arthropoda</taxon>
        <taxon>Chelicerata</taxon>
        <taxon>Arachnida</taxon>
        <taxon>Acari</taxon>
        <taxon>Parasitiformes</taxon>
        <taxon>Ixodida</taxon>
        <taxon>Ixodoidea</taxon>
        <taxon>Ixodidae</taxon>
        <taxon>Rhipicephalinae</taxon>
        <taxon>Rhipicephalus</taxon>
        <taxon>Rhipicephalus</taxon>
    </lineage>
</organism>
<evidence type="ECO:0000313" key="2">
    <source>
        <dbReference type="EMBL" id="KAH7962844.1"/>
    </source>
</evidence>
<name>A0A9D4Q1V6_RHISA</name>
<dbReference type="AlphaFoldDB" id="A0A9D4Q1V6"/>
<reference evidence="2" key="1">
    <citation type="journal article" date="2020" name="Cell">
        <title>Large-Scale Comparative Analyses of Tick Genomes Elucidate Their Genetic Diversity and Vector Capacities.</title>
        <authorList>
            <consortium name="Tick Genome and Microbiome Consortium (TIGMIC)"/>
            <person name="Jia N."/>
            <person name="Wang J."/>
            <person name="Shi W."/>
            <person name="Du L."/>
            <person name="Sun Y."/>
            <person name="Zhan W."/>
            <person name="Jiang J.F."/>
            <person name="Wang Q."/>
            <person name="Zhang B."/>
            <person name="Ji P."/>
            <person name="Bell-Sakyi L."/>
            <person name="Cui X.M."/>
            <person name="Yuan T.T."/>
            <person name="Jiang B.G."/>
            <person name="Yang W.F."/>
            <person name="Lam T.T."/>
            <person name="Chang Q.C."/>
            <person name="Ding S.J."/>
            <person name="Wang X.J."/>
            <person name="Zhu J.G."/>
            <person name="Ruan X.D."/>
            <person name="Zhao L."/>
            <person name="Wei J.T."/>
            <person name="Ye R.Z."/>
            <person name="Que T.C."/>
            <person name="Du C.H."/>
            <person name="Zhou Y.H."/>
            <person name="Cheng J.X."/>
            <person name="Dai P.F."/>
            <person name="Guo W.B."/>
            <person name="Han X.H."/>
            <person name="Huang E.J."/>
            <person name="Li L.F."/>
            <person name="Wei W."/>
            <person name="Gao Y.C."/>
            <person name="Liu J.Z."/>
            <person name="Shao H.Z."/>
            <person name="Wang X."/>
            <person name="Wang C.C."/>
            <person name="Yang T.C."/>
            <person name="Huo Q.B."/>
            <person name="Li W."/>
            <person name="Chen H.Y."/>
            <person name="Chen S.E."/>
            <person name="Zhou L.G."/>
            <person name="Ni X.B."/>
            <person name="Tian J.H."/>
            <person name="Sheng Y."/>
            <person name="Liu T."/>
            <person name="Pan Y.S."/>
            <person name="Xia L.Y."/>
            <person name="Li J."/>
            <person name="Zhao F."/>
            <person name="Cao W.C."/>
        </authorList>
    </citation>
    <scope>NUCLEOTIDE SEQUENCE</scope>
    <source>
        <strain evidence="2">Rsan-2018</strain>
    </source>
</reference>
<keyword evidence="3" id="KW-1185">Reference proteome</keyword>
<gene>
    <name evidence="2" type="ORF">HPB52_018238</name>
</gene>
<keyword evidence="1" id="KW-1133">Transmembrane helix</keyword>
<evidence type="ECO:0000313" key="3">
    <source>
        <dbReference type="Proteomes" id="UP000821837"/>
    </source>
</evidence>
<feature type="transmembrane region" description="Helical" evidence="1">
    <location>
        <begin position="70"/>
        <end position="93"/>
    </location>
</feature>
<comment type="caution">
    <text evidence="2">The sequence shown here is derived from an EMBL/GenBank/DDBJ whole genome shotgun (WGS) entry which is preliminary data.</text>
</comment>